<proteinExistence type="predicted"/>
<evidence type="ECO:0000256" key="3">
    <source>
        <dbReference type="ARBA" id="ARBA00022692"/>
    </source>
</evidence>
<feature type="compositionally biased region" description="Pro residues" evidence="6">
    <location>
        <begin position="157"/>
        <end position="170"/>
    </location>
</feature>
<dbReference type="InterPro" id="IPR027417">
    <property type="entry name" value="P-loop_NTPase"/>
</dbReference>
<reference evidence="8" key="1">
    <citation type="submission" date="2015-04" db="UniProtKB">
        <authorList>
            <consortium name="EnsemblPlants"/>
        </authorList>
    </citation>
    <scope>IDENTIFICATION</scope>
    <source>
        <strain evidence="8">SL10</strain>
    </source>
</reference>
<keyword evidence="4" id="KW-1133">Transmembrane helix</keyword>
<dbReference type="SUPFAM" id="SSF52540">
    <property type="entry name" value="P-loop containing nucleoside triphosphate hydrolases"/>
    <property type="match status" value="1"/>
</dbReference>
<keyword evidence="2" id="KW-0813">Transport</keyword>
<feature type="domain" description="ABC transporter" evidence="7">
    <location>
        <begin position="34"/>
        <end position="136"/>
    </location>
</feature>
<feature type="compositionally biased region" description="Basic and acidic residues" evidence="6">
    <location>
        <begin position="215"/>
        <end position="224"/>
    </location>
</feature>
<dbReference type="InterPro" id="IPR003439">
    <property type="entry name" value="ABC_transporter-like_ATP-bd"/>
</dbReference>
<protein>
    <recommendedName>
        <fullName evidence="7">ABC transporter domain-containing protein</fullName>
    </recommendedName>
</protein>
<dbReference type="STRING" id="4536.A0A0E0HDM7"/>
<organism evidence="8">
    <name type="scientific">Oryza nivara</name>
    <name type="common">Indian wild rice</name>
    <name type="synonym">Oryza sativa f. spontanea</name>
    <dbReference type="NCBI Taxonomy" id="4536"/>
    <lineage>
        <taxon>Eukaryota</taxon>
        <taxon>Viridiplantae</taxon>
        <taxon>Streptophyta</taxon>
        <taxon>Embryophyta</taxon>
        <taxon>Tracheophyta</taxon>
        <taxon>Spermatophyta</taxon>
        <taxon>Magnoliopsida</taxon>
        <taxon>Liliopsida</taxon>
        <taxon>Poales</taxon>
        <taxon>Poaceae</taxon>
        <taxon>BOP clade</taxon>
        <taxon>Oryzoideae</taxon>
        <taxon>Oryzeae</taxon>
        <taxon>Oryzinae</taxon>
        <taxon>Oryza</taxon>
    </lineage>
</organism>
<name>A0A0E0HDM7_ORYNI</name>
<evidence type="ECO:0000256" key="1">
    <source>
        <dbReference type="ARBA" id="ARBA00004141"/>
    </source>
</evidence>
<evidence type="ECO:0000256" key="2">
    <source>
        <dbReference type="ARBA" id="ARBA00022448"/>
    </source>
</evidence>
<evidence type="ECO:0000256" key="6">
    <source>
        <dbReference type="SAM" id="MobiDB-lite"/>
    </source>
</evidence>
<dbReference type="PANTHER" id="PTHR48041:SF56">
    <property type="entry name" value="ABC TRANSPORTER G FAMILY MEMBER 25"/>
    <property type="match status" value="1"/>
</dbReference>
<reference evidence="8" key="2">
    <citation type="submission" date="2018-04" db="EMBL/GenBank/DDBJ databases">
        <title>OnivRS2 (Oryza nivara Reference Sequence Version 2).</title>
        <authorList>
            <person name="Zhang J."/>
            <person name="Kudrna D."/>
            <person name="Lee S."/>
            <person name="Talag J."/>
            <person name="Rajasekar S."/>
            <person name="Welchert J."/>
            <person name="Hsing Y.-I."/>
            <person name="Wing R.A."/>
        </authorList>
    </citation>
    <scope>NUCLEOTIDE SEQUENCE [LARGE SCALE GENOMIC DNA]</scope>
    <source>
        <strain evidence="8">SL10</strain>
    </source>
</reference>
<dbReference type="GO" id="GO:0042626">
    <property type="term" value="F:ATPase-coupled transmembrane transporter activity"/>
    <property type="evidence" value="ECO:0007669"/>
    <property type="project" value="TreeGrafter"/>
</dbReference>
<evidence type="ECO:0000313" key="8">
    <source>
        <dbReference type="EnsemblPlants" id="ONIVA05G14820.1"/>
    </source>
</evidence>
<dbReference type="GO" id="GO:0016887">
    <property type="term" value="F:ATP hydrolysis activity"/>
    <property type="evidence" value="ECO:0007669"/>
    <property type="project" value="InterPro"/>
</dbReference>
<dbReference type="AlphaFoldDB" id="A0A0E0HDM7"/>
<sequence length="224" mass="22854">MTAAAAAKGAPPGRISHTGAGGGGGGAQEDRTILKEITGEVRLGEVLAVLGPSGSGKSTLVSILGGRLAGQHAGMGAVPYRAVAHGDDVLHPHLTVRETLLFCAMLRLPTSTPATAEAAAAEAVIFELGLASCADTIFGNAFIRGFASSAPCSASRPPRPPPPRPPPPRPSSSSSASRQDDELLMEMTSDDELLFLNGIHVGGRASSSAHHRHRSLPEADAPHT</sequence>
<dbReference type="Proteomes" id="UP000006591">
    <property type="component" value="Chromosome 5"/>
</dbReference>
<dbReference type="Gramene" id="ONIVA05G14820.1">
    <property type="protein sequence ID" value="ONIVA05G14820.1"/>
    <property type="gene ID" value="ONIVA05G14820"/>
</dbReference>
<keyword evidence="3" id="KW-0812">Transmembrane</keyword>
<evidence type="ECO:0000256" key="5">
    <source>
        <dbReference type="ARBA" id="ARBA00023136"/>
    </source>
</evidence>
<evidence type="ECO:0000313" key="9">
    <source>
        <dbReference type="Proteomes" id="UP000006591"/>
    </source>
</evidence>
<dbReference type="PANTHER" id="PTHR48041">
    <property type="entry name" value="ABC TRANSPORTER G FAMILY MEMBER 28"/>
    <property type="match status" value="1"/>
</dbReference>
<dbReference type="GO" id="GO:0005886">
    <property type="term" value="C:plasma membrane"/>
    <property type="evidence" value="ECO:0007669"/>
    <property type="project" value="TreeGrafter"/>
</dbReference>
<dbReference type="EnsemblPlants" id="ONIVA05G14820.1">
    <property type="protein sequence ID" value="ONIVA05G14820.1"/>
    <property type="gene ID" value="ONIVA05G14820"/>
</dbReference>
<feature type="compositionally biased region" description="Low complexity" evidence="6">
    <location>
        <begin position="1"/>
        <end position="13"/>
    </location>
</feature>
<keyword evidence="9" id="KW-1185">Reference proteome</keyword>
<dbReference type="GO" id="GO:0005524">
    <property type="term" value="F:ATP binding"/>
    <property type="evidence" value="ECO:0007669"/>
    <property type="project" value="InterPro"/>
</dbReference>
<feature type="region of interest" description="Disordered" evidence="6">
    <location>
        <begin position="150"/>
        <end position="184"/>
    </location>
</feature>
<evidence type="ECO:0000256" key="4">
    <source>
        <dbReference type="ARBA" id="ARBA00022989"/>
    </source>
</evidence>
<comment type="subcellular location">
    <subcellularLocation>
        <location evidence="1">Membrane</location>
        <topology evidence="1">Multi-pass membrane protein</topology>
    </subcellularLocation>
</comment>
<dbReference type="Pfam" id="PF00005">
    <property type="entry name" value="ABC_tran"/>
    <property type="match status" value="1"/>
</dbReference>
<keyword evidence="5" id="KW-0472">Membrane</keyword>
<dbReference type="Gene3D" id="3.40.50.300">
    <property type="entry name" value="P-loop containing nucleotide triphosphate hydrolases"/>
    <property type="match status" value="1"/>
</dbReference>
<dbReference type="HOGENOM" id="CLU_1236745_0_0_1"/>
<feature type="region of interest" description="Disordered" evidence="6">
    <location>
        <begin position="204"/>
        <end position="224"/>
    </location>
</feature>
<accession>A0A0E0HDM7</accession>
<evidence type="ECO:0000259" key="7">
    <source>
        <dbReference type="Pfam" id="PF00005"/>
    </source>
</evidence>
<dbReference type="eggNOG" id="KOG0061">
    <property type="taxonomic scope" value="Eukaryota"/>
</dbReference>
<dbReference type="InterPro" id="IPR050352">
    <property type="entry name" value="ABCG_transporters"/>
</dbReference>
<feature type="region of interest" description="Disordered" evidence="6">
    <location>
        <begin position="1"/>
        <end position="29"/>
    </location>
</feature>